<reference evidence="1 2" key="1">
    <citation type="submission" date="2020-08" db="EMBL/GenBank/DDBJ databases">
        <title>Sequencing the genomes of 1000 actinobacteria strains.</title>
        <authorList>
            <person name="Klenk H.-P."/>
        </authorList>
    </citation>
    <scope>NUCLEOTIDE SEQUENCE [LARGE SCALE GENOMIC DNA]</scope>
    <source>
        <strain evidence="1 2">DSM 20146</strain>
    </source>
</reference>
<dbReference type="AlphaFoldDB" id="A0A7W4YKI0"/>
<organism evidence="1 2">
    <name type="scientific">Leifsonia aquatica</name>
    <name type="common">Corynebacterium aquaticum</name>
    <dbReference type="NCBI Taxonomy" id="144185"/>
    <lineage>
        <taxon>Bacteria</taxon>
        <taxon>Bacillati</taxon>
        <taxon>Actinomycetota</taxon>
        <taxon>Actinomycetes</taxon>
        <taxon>Micrococcales</taxon>
        <taxon>Microbacteriaceae</taxon>
        <taxon>Leifsonia</taxon>
    </lineage>
</organism>
<keyword evidence="2" id="KW-1185">Reference proteome</keyword>
<dbReference type="EMBL" id="JACHVP010000003">
    <property type="protein sequence ID" value="MBB2968000.1"/>
    <property type="molecule type" value="Genomic_DNA"/>
</dbReference>
<accession>A0A7W4YKI0</accession>
<protein>
    <submittedName>
        <fullName evidence="1">Uncharacterized protein</fullName>
    </submittedName>
</protein>
<comment type="caution">
    <text evidence="1">The sequence shown here is derived from an EMBL/GenBank/DDBJ whole genome shotgun (WGS) entry which is preliminary data.</text>
</comment>
<evidence type="ECO:0000313" key="1">
    <source>
        <dbReference type="EMBL" id="MBB2968000.1"/>
    </source>
</evidence>
<dbReference type="Proteomes" id="UP000538196">
    <property type="component" value="Unassembled WGS sequence"/>
</dbReference>
<proteinExistence type="predicted"/>
<gene>
    <name evidence="1" type="ORF">FHX33_002770</name>
</gene>
<name>A0A7W4YKI0_LEIAQ</name>
<sequence length="361" mass="39663">MPTSSVAALPMPVGADPEAQLFETASTLYLAGCPEARLTTFEDNGVEFLFDANPAFDRTVLAIGRPRAPIAPRDVQYQRLHPLADGAVRRFDRGHFLPYTGGGGFGPNLFPQDTALNRGWSKEGREYRAFERRAIAAGSESSMFSYPTYIDGTTTPGFIQLGLISRTIRETQIFRNRYDEAALLGDDRLTAELRGATDQQIGGLGEETVGVFLRRELGFEIITMGDAGMERTDGRQDLDIVAMLDGTLIAYEVKTTYTSRRAGKRSKAGNLSRPRLRRTLSGSRQASQPYAADRLTNTIDTGGDYEGVDVQVVVVDFELMALQFFDVDDCGRRVTAAGPVLPCRDAAEEALQIILDYRGHL</sequence>
<dbReference type="RefSeq" id="WP_051337073.1">
    <property type="nucleotide sequence ID" value="NZ_JACHVP010000003.1"/>
</dbReference>
<evidence type="ECO:0000313" key="2">
    <source>
        <dbReference type="Proteomes" id="UP000538196"/>
    </source>
</evidence>